<feature type="non-terminal residue" evidence="1">
    <location>
        <position position="1"/>
    </location>
</feature>
<name>A0A6S7KFN8_PARCT</name>
<sequence>MCGYRLRNETTNVADVGLSNLEKKSVNIFKHKEHLTFNHTLKRAGVLPKSLLFNPPIKCNEGFKIAKKAGWSFLRLRIQHSHQRIIELEKQRDSYANTLTDILSPENYEILGNVVAHNSHSARQAAKERHQRKLQDLGISDTHKGEVNKDRWVINLSKRQLSHQELTVLRNGLNFASTPKTIPIAHIVANIEKGIKELPGKTKSSIRASVANILRHGKPPATKNMSDQQNLAMKRLKRDLSIQIISADKGTAIVVMNKDDYQHKINYLLDDPTIYLKITDK</sequence>
<comment type="caution">
    <text evidence="1">The sequence shown here is derived from an EMBL/GenBank/DDBJ whole genome shotgun (WGS) entry which is preliminary data.</text>
</comment>
<gene>
    <name evidence="1" type="ORF">PACLA_8A070063</name>
</gene>
<proteinExistence type="predicted"/>
<protein>
    <submittedName>
        <fullName evidence="1">Uncharacterized protein</fullName>
    </submittedName>
</protein>
<dbReference type="Proteomes" id="UP001152795">
    <property type="component" value="Unassembled WGS sequence"/>
</dbReference>
<dbReference type="AlphaFoldDB" id="A0A6S7KFN8"/>
<keyword evidence="2" id="KW-1185">Reference proteome</keyword>
<dbReference type="EMBL" id="CACRXK020032909">
    <property type="protein sequence ID" value="CAB4043687.1"/>
    <property type="molecule type" value="Genomic_DNA"/>
</dbReference>
<dbReference type="OrthoDB" id="6782675at2759"/>
<evidence type="ECO:0000313" key="1">
    <source>
        <dbReference type="EMBL" id="CAB4043687.1"/>
    </source>
</evidence>
<accession>A0A6S7KFN8</accession>
<evidence type="ECO:0000313" key="2">
    <source>
        <dbReference type="Proteomes" id="UP001152795"/>
    </source>
</evidence>
<reference evidence="1" key="1">
    <citation type="submission" date="2020-04" db="EMBL/GenBank/DDBJ databases">
        <authorList>
            <person name="Alioto T."/>
            <person name="Alioto T."/>
            <person name="Gomez Garrido J."/>
        </authorList>
    </citation>
    <scope>NUCLEOTIDE SEQUENCE</scope>
    <source>
        <strain evidence="1">A484AB</strain>
    </source>
</reference>
<organism evidence="1 2">
    <name type="scientific">Paramuricea clavata</name>
    <name type="common">Red gorgonian</name>
    <name type="synonym">Violescent sea-whip</name>
    <dbReference type="NCBI Taxonomy" id="317549"/>
    <lineage>
        <taxon>Eukaryota</taxon>
        <taxon>Metazoa</taxon>
        <taxon>Cnidaria</taxon>
        <taxon>Anthozoa</taxon>
        <taxon>Octocorallia</taxon>
        <taxon>Malacalcyonacea</taxon>
        <taxon>Plexauridae</taxon>
        <taxon>Paramuricea</taxon>
    </lineage>
</organism>